<keyword evidence="4" id="KW-1185">Reference proteome</keyword>
<feature type="region of interest" description="Disordered" evidence="1">
    <location>
        <begin position="84"/>
        <end position="108"/>
    </location>
</feature>
<accession>A0A388JWH0</accession>
<keyword evidence="2" id="KW-0472">Membrane</keyword>
<organism evidence="3 4">
    <name type="scientific">Chara braunii</name>
    <name type="common">Braun's stonewort</name>
    <dbReference type="NCBI Taxonomy" id="69332"/>
    <lineage>
        <taxon>Eukaryota</taxon>
        <taxon>Viridiplantae</taxon>
        <taxon>Streptophyta</taxon>
        <taxon>Charophyceae</taxon>
        <taxon>Charales</taxon>
        <taxon>Characeae</taxon>
        <taxon>Chara</taxon>
    </lineage>
</organism>
<evidence type="ECO:0000313" key="4">
    <source>
        <dbReference type="Proteomes" id="UP000265515"/>
    </source>
</evidence>
<protein>
    <submittedName>
        <fullName evidence="3">Uncharacterized protein</fullName>
    </submittedName>
</protein>
<dbReference type="EMBL" id="BFEA01000026">
    <property type="protein sequence ID" value="GBG62161.1"/>
    <property type="molecule type" value="Genomic_DNA"/>
</dbReference>
<evidence type="ECO:0000256" key="2">
    <source>
        <dbReference type="SAM" id="Phobius"/>
    </source>
</evidence>
<sequence>MNGRETRPPLDEGKGGIPAWPVWLRPLLVMLPVLLLVAILLVIILVFRVFIISKVHGCTHRRQSVKKVVEMDERRAKSRAVVETPALTTRSSSLHEARSTQPCDQSAYAHLPPHRIPLPPTDDEAEELPSRTVALGSGSTQDWARNQLFESRPTVSRQSYTQVLEEEEYPEADCKDVDDENDVVDIQPVGKKPMSIRGTSNKPSGSWGKRTNKSSPGGSDGKGDVDVKGGRNFWSVEHRVALVRVKRDQDGHLEGAEVHAGVRKTGLLPAEGQGKEIRSFNFVMERAVNEEIKASTTKNHIIHPKNVANTDTPDGVEMSSGSSGGPESVGGGEEGGKAQEEEEGSTKGFSFNKGSTGGFSKRKNMRQQTFEALTAVMEMHGTLMATTLQSASKRQCSMRHCEIMESKVKETLCGVR</sequence>
<feature type="region of interest" description="Disordered" evidence="1">
    <location>
        <begin position="187"/>
        <end position="226"/>
    </location>
</feature>
<feature type="region of interest" description="Disordered" evidence="1">
    <location>
        <begin position="295"/>
        <end position="364"/>
    </location>
</feature>
<proteinExistence type="predicted"/>
<dbReference type="AlphaFoldDB" id="A0A388JWH0"/>
<keyword evidence="2" id="KW-0812">Transmembrane</keyword>
<dbReference type="OrthoDB" id="6723674at2759"/>
<feature type="transmembrane region" description="Helical" evidence="2">
    <location>
        <begin position="27"/>
        <end position="51"/>
    </location>
</feature>
<reference evidence="3 4" key="1">
    <citation type="journal article" date="2018" name="Cell">
        <title>The Chara Genome: Secondary Complexity and Implications for Plant Terrestrialization.</title>
        <authorList>
            <person name="Nishiyama T."/>
            <person name="Sakayama H."/>
            <person name="Vries J.D."/>
            <person name="Buschmann H."/>
            <person name="Saint-Marcoux D."/>
            <person name="Ullrich K.K."/>
            <person name="Haas F.B."/>
            <person name="Vanderstraeten L."/>
            <person name="Becker D."/>
            <person name="Lang D."/>
            <person name="Vosolsobe S."/>
            <person name="Rombauts S."/>
            <person name="Wilhelmsson P.K.I."/>
            <person name="Janitza P."/>
            <person name="Kern R."/>
            <person name="Heyl A."/>
            <person name="Rumpler F."/>
            <person name="Villalobos L.I.A.C."/>
            <person name="Clay J.M."/>
            <person name="Skokan R."/>
            <person name="Toyoda A."/>
            <person name="Suzuki Y."/>
            <person name="Kagoshima H."/>
            <person name="Schijlen E."/>
            <person name="Tajeshwar N."/>
            <person name="Catarino B."/>
            <person name="Hetherington A.J."/>
            <person name="Saltykova A."/>
            <person name="Bonnot C."/>
            <person name="Breuninger H."/>
            <person name="Symeonidi A."/>
            <person name="Radhakrishnan G.V."/>
            <person name="Van Nieuwerburgh F."/>
            <person name="Deforce D."/>
            <person name="Chang C."/>
            <person name="Karol K.G."/>
            <person name="Hedrich R."/>
            <person name="Ulvskov P."/>
            <person name="Glockner G."/>
            <person name="Delwiche C.F."/>
            <person name="Petrasek J."/>
            <person name="Van de Peer Y."/>
            <person name="Friml J."/>
            <person name="Beilby M."/>
            <person name="Dolan L."/>
            <person name="Kohara Y."/>
            <person name="Sugano S."/>
            <person name="Fujiyama A."/>
            <person name="Delaux P.-M."/>
            <person name="Quint M."/>
            <person name="TheiBen G."/>
            <person name="Hagemann M."/>
            <person name="Harholt J."/>
            <person name="Dunand C."/>
            <person name="Zachgo S."/>
            <person name="Langdale J."/>
            <person name="Maumus F."/>
            <person name="Straeten D.V.D."/>
            <person name="Gould S.B."/>
            <person name="Rensing S.A."/>
        </authorList>
    </citation>
    <scope>NUCLEOTIDE SEQUENCE [LARGE SCALE GENOMIC DNA]</scope>
    <source>
        <strain evidence="3 4">S276</strain>
    </source>
</reference>
<gene>
    <name evidence="3" type="ORF">CBR_g29360</name>
</gene>
<dbReference type="Gramene" id="GBG62161">
    <property type="protein sequence ID" value="GBG62161"/>
    <property type="gene ID" value="CBR_g29360"/>
</dbReference>
<evidence type="ECO:0000313" key="3">
    <source>
        <dbReference type="EMBL" id="GBG62161.1"/>
    </source>
</evidence>
<comment type="caution">
    <text evidence="3">The sequence shown here is derived from an EMBL/GenBank/DDBJ whole genome shotgun (WGS) entry which is preliminary data.</text>
</comment>
<feature type="compositionally biased region" description="Gly residues" evidence="1">
    <location>
        <begin position="322"/>
        <end position="333"/>
    </location>
</feature>
<keyword evidence="2" id="KW-1133">Transmembrane helix</keyword>
<evidence type="ECO:0000256" key="1">
    <source>
        <dbReference type="SAM" id="MobiDB-lite"/>
    </source>
</evidence>
<dbReference type="Proteomes" id="UP000265515">
    <property type="component" value="Unassembled WGS sequence"/>
</dbReference>
<name>A0A388JWH0_CHABU</name>